<accession>A0A1H7QPB8</accession>
<organism evidence="4 5">
    <name type="scientific">Streptacidiphilus jiangxiensis</name>
    <dbReference type="NCBI Taxonomy" id="235985"/>
    <lineage>
        <taxon>Bacteria</taxon>
        <taxon>Bacillati</taxon>
        <taxon>Actinomycetota</taxon>
        <taxon>Actinomycetes</taxon>
        <taxon>Kitasatosporales</taxon>
        <taxon>Streptomycetaceae</taxon>
        <taxon>Streptacidiphilus</taxon>
    </lineage>
</organism>
<feature type="binding site" evidence="2">
    <location>
        <position position="51"/>
    </location>
    <ligand>
        <name>substrate</name>
    </ligand>
</feature>
<dbReference type="eggNOG" id="COG5496">
    <property type="taxonomic scope" value="Bacteria"/>
</dbReference>
<dbReference type="InterPro" id="IPR025540">
    <property type="entry name" value="FlK"/>
</dbReference>
<keyword evidence="5" id="KW-1185">Reference proteome</keyword>
<dbReference type="InterPro" id="IPR029069">
    <property type="entry name" value="HotDog_dom_sf"/>
</dbReference>
<evidence type="ECO:0000259" key="3">
    <source>
        <dbReference type="Pfam" id="PF22636"/>
    </source>
</evidence>
<evidence type="ECO:0000313" key="5">
    <source>
        <dbReference type="Proteomes" id="UP000183015"/>
    </source>
</evidence>
<dbReference type="OrthoDB" id="5243809at2"/>
<feature type="domain" description="Fluoroacetyl-CoA-specific thioesterase-like" evidence="3">
    <location>
        <begin position="5"/>
        <end position="109"/>
    </location>
</feature>
<dbReference type="AlphaFoldDB" id="A0A1H7QPB8"/>
<dbReference type="PIRSF" id="PIRSF014972">
    <property type="entry name" value="FlK"/>
    <property type="match status" value="1"/>
</dbReference>
<dbReference type="Pfam" id="PF22636">
    <property type="entry name" value="FlK"/>
    <property type="match status" value="1"/>
</dbReference>
<dbReference type="Proteomes" id="UP000183015">
    <property type="component" value="Unassembled WGS sequence"/>
</dbReference>
<dbReference type="SUPFAM" id="SSF54637">
    <property type="entry name" value="Thioesterase/thiol ester dehydrase-isomerase"/>
    <property type="match status" value="1"/>
</dbReference>
<dbReference type="PANTHER" id="PTHR36934">
    <property type="entry name" value="BLR0278 PROTEIN"/>
    <property type="match status" value="1"/>
</dbReference>
<feature type="active site" evidence="1">
    <location>
        <position position="32"/>
    </location>
</feature>
<feature type="active site" evidence="1">
    <location>
        <position position="24"/>
    </location>
</feature>
<evidence type="ECO:0000256" key="1">
    <source>
        <dbReference type="PIRSR" id="PIRSR014972-1"/>
    </source>
</evidence>
<dbReference type="RefSeq" id="WP_042445317.1">
    <property type="nucleotide sequence ID" value="NZ_BBPN01000009.1"/>
</dbReference>
<dbReference type="EMBL" id="FOAZ01000009">
    <property type="protein sequence ID" value="SEL49455.1"/>
    <property type="molecule type" value="Genomic_DNA"/>
</dbReference>
<feature type="binding site" evidence="2">
    <location>
        <position position="51"/>
    </location>
    <ligand>
        <name>CoA</name>
        <dbReference type="ChEBI" id="CHEBI:57287"/>
    </ligand>
</feature>
<dbReference type="STRING" id="235985.SAMN05414137_109126"/>
<name>A0A1H7QPB8_STRJI</name>
<evidence type="ECO:0000313" key="4">
    <source>
        <dbReference type="EMBL" id="SEL49455.1"/>
    </source>
</evidence>
<protein>
    <submittedName>
        <fullName evidence="4">Predicted thioesterase</fullName>
    </submittedName>
</protein>
<proteinExistence type="predicted"/>
<reference evidence="5" key="1">
    <citation type="submission" date="2016-10" db="EMBL/GenBank/DDBJ databases">
        <authorList>
            <person name="Varghese N."/>
        </authorList>
    </citation>
    <scope>NUCLEOTIDE SEQUENCE [LARGE SCALE GENOMIC DNA]</scope>
    <source>
        <strain evidence="5">DSM 45096 / BCRC 16803 / CGMCC 4.1857 / CIP 109030 / JCM 12277 / KCTC 19219 / NBRC 100920 / 33214</strain>
    </source>
</reference>
<dbReference type="Gene3D" id="3.10.129.10">
    <property type="entry name" value="Hotdog Thioesterase"/>
    <property type="match status" value="1"/>
</dbReference>
<sequence>MRHDVTETDTAIALGSGDVPVLATPRLIAWLEAATVRAAAPLLAPGQTTVGTAIRVAHVRATPVGGWVSVTAQAPEGAEGRRLTFRVQAVDGHGREIASGEVDRVVVDRDRFLTSAAD</sequence>
<feature type="binding site" evidence="2">
    <location>
        <position position="104"/>
    </location>
    <ligand>
        <name>substrate</name>
    </ligand>
</feature>
<dbReference type="CDD" id="cd03440">
    <property type="entry name" value="hot_dog"/>
    <property type="match status" value="1"/>
</dbReference>
<dbReference type="InterPro" id="IPR054485">
    <property type="entry name" value="FlK-like_dom"/>
</dbReference>
<dbReference type="PANTHER" id="PTHR36934:SF1">
    <property type="entry name" value="THIOESTERASE DOMAIN-CONTAINING PROTEIN"/>
    <property type="match status" value="1"/>
</dbReference>
<evidence type="ECO:0000256" key="2">
    <source>
        <dbReference type="PIRSR" id="PIRSR014972-2"/>
    </source>
</evidence>
<feature type="active site" evidence="1">
    <location>
        <position position="58"/>
    </location>
</feature>
<gene>
    <name evidence="4" type="ORF">SAMN05414137_109126</name>
</gene>